<gene>
    <name evidence="1" type="ORF">RHMOL_Rhmol02G0044500</name>
</gene>
<evidence type="ECO:0000313" key="1">
    <source>
        <dbReference type="EMBL" id="KAI8566479.1"/>
    </source>
</evidence>
<dbReference type="EMBL" id="CM046389">
    <property type="protein sequence ID" value="KAI8566479.1"/>
    <property type="molecule type" value="Genomic_DNA"/>
</dbReference>
<name>A0ACC0PMX8_RHOML</name>
<accession>A0ACC0PMX8</accession>
<evidence type="ECO:0000313" key="2">
    <source>
        <dbReference type="Proteomes" id="UP001062846"/>
    </source>
</evidence>
<keyword evidence="2" id="KW-1185">Reference proteome</keyword>
<reference evidence="1" key="1">
    <citation type="submission" date="2022-02" db="EMBL/GenBank/DDBJ databases">
        <title>Plant Genome Project.</title>
        <authorList>
            <person name="Zhang R.-G."/>
        </authorList>
    </citation>
    <scope>NUCLEOTIDE SEQUENCE</scope>
    <source>
        <strain evidence="1">AT1</strain>
    </source>
</reference>
<protein>
    <submittedName>
        <fullName evidence="1">Uncharacterized protein</fullName>
    </submittedName>
</protein>
<proteinExistence type="predicted"/>
<comment type="caution">
    <text evidence="1">The sequence shown here is derived from an EMBL/GenBank/DDBJ whole genome shotgun (WGS) entry which is preliminary data.</text>
</comment>
<organism evidence="1 2">
    <name type="scientific">Rhododendron molle</name>
    <name type="common">Chinese azalea</name>
    <name type="synonym">Azalea mollis</name>
    <dbReference type="NCBI Taxonomy" id="49168"/>
    <lineage>
        <taxon>Eukaryota</taxon>
        <taxon>Viridiplantae</taxon>
        <taxon>Streptophyta</taxon>
        <taxon>Embryophyta</taxon>
        <taxon>Tracheophyta</taxon>
        <taxon>Spermatophyta</taxon>
        <taxon>Magnoliopsida</taxon>
        <taxon>eudicotyledons</taxon>
        <taxon>Gunneridae</taxon>
        <taxon>Pentapetalae</taxon>
        <taxon>asterids</taxon>
        <taxon>Ericales</taxon>
        <taxon>Ericaceae</taxon>
        <taxon>Ericoideae</taxon>
        <taxon>Rhodoreae</taxon>
        <taxon>Rhododendron</taxon>
    </lineage>
</organism>
<sequence length="223" mass="25121">MSLKDAANHLEAEAVGKWSGGTGQTDIEEVQLNSRYLGKEKKKEMTRGGERRNKKNAISLEDILRCKEMPQKVAAEHLKVSLSTLKRACRGHGIPIWPPCGEHNQSHPNESPVVDKEQIPQLKSDTLLPSNQVSTTNGTESVTMKARFGKHTIKFQLSWPFGMEELKQQVKKRLELEAGTYYINYKDEDNDDILIGCDEDLQDFISRSSIPGTNSIEVFLQPK</sequence>
<dbReference type="Proteomes" id="UP001062846">
    <property type="component" value="Chromosome 2"/>
</dbReference>